<dbReference type="PROSITE" id="PS50011">
    <property type="entry name" value="PROTEIN_KINASE_DOM"/>
    <property type="match status" value="1"/>
</dbReference>
<name>A0A433PE27_9FUNG</name>
<evidence type="ECO:0000313" key="4">
    <source>
        <dbReference type="Proteomes" id="UP000274822"/>
    </source>
</evidence>
<dbReference type="GO" id="GO:0004674">
    <property type="term" value="F:protein serine/threonine kinase activity"/>
    <property type="evidence" value="ECO:0007669"/>
    <property type="project" value="TreeGrafter"/>
</dbReference>
<evidence type="ECO:0000313" key="3">
    <source>
        <dbReference type="EMBL" id="RUS15784.1"/>
    </source>
</evidence>
<dbReference type="SUPFAM" id="SSF56112">
    <property type="entry name" value="Protein kinase-like (PK-like)"/>
    <property type="match status" value="1"/>
</dbReference>
<dbReference type="GO" id="GO:0005524">
    <property type="term" value="F:ATP binding"/>
    <property type="evidence" value="ECO:0007669"/>
    <property type="project" value="InterPro"/>
</dbReference>
<keyword evidence="3" id="KW-0808">Transferase</keyword>
<dbReference type="PANTHER" id="PTHR44329:SF214">
    <property type="entry name" value="PROTEIN KINASE DOMAIN-CONTAINING PROTEIN"/>
    <property type="match status" value="1"/>
</dbReference>
<dbReference type="InterPro" id="IPR000719">
    <property type="entry name" value="Prot_kinase_dom"/>
</dbReference>
<dbReference type="InterPro" id="IPR011009">
    <property type="entry name" value="Kinase-like_dom_sf"/>
</dbReference>
<gene>
    <name evidence="3" type="ORF">BC938DRAFT_476839</name>
</gene>
<reference evidence="3 4" key="1">
    <citation type="journal article" date="2018" name="New Phytol.">
        <title>Phylogenomics of Endogonaceae and evolution of mycorrhizas within Mucoromycota.</title>
        <authorList>
            <person name="Chang Y."/>
            <person name="Desiro A."/>
            <person name="Na H."/>
            <person name="Sandor L."/>
            <person name="Lipzen A."/>
            <person name="Clum A."/>
            <person name="Barry K."/>
            <person name="Grigoriev I.V."/>
            <person name="Martin F.M."/>
            <person name="Stajich J.E."/>
            <person name="Smith M.E."/>
            <person name="Bonito G."/>
            <person name="Spatafora J.W."/>
        </authorList>
    </citation>
    <scope>NUCLEOTIDE SEQUENCE [LARGE SCALE GENOMIC DNA]</scope>
    <source>
        <strain evidence="3 4">AD002</strain>
    </source>
</reference>
<feature type="domain" description="Protein kinase" evidence="2">
    <location>
        <begin position="70"/>
        <end position="338"/>
    </location>
</feature>
<feature type="compositionally biased region" description="Polar residues" evidence="1">
    <location>
        <begin position="409"/>
        <end position="420"/>
    </location>
</feature>
<dbReference type="PANTHER" id="PTHR44329">
    <property type="entry name" value="SERINE/THREONINE-PROTEIN KINASE TNNI3K-RELATED"/>
    <property type="match status" value="1"/>
</dbReference>
<dbReference type="InterPro" id="IPR001245">
    <property type="entry name" value="Ser-Thr/Tyr_kinase_cat_dom"/>
</dbReference>
<comment type="caution">
    <text evidence="3">The sequence shown here is derived from an EMBL/GenBank/DDBJ whole genome shotgun (WGS) entry which is preliminary data.</text>
</comment>
<dbReference type="InterPro" id="IPR051681">
    <property type="entry name" value="Ser/Thr_Kinases-Pseudokinases"/>
</dbReference>
<protein>
    <submittedName>
        <fullName evidence="3">Kinase-like domain-containing protein</fullName>
    </submittedName>
</protein>
<dbReference type="EMBL" id="RBNJ01025129">
    <property type="protein sequence ID" value="RUS15784.1"/>
    <property type="molecule type" value="Genomic_DNA"/>
</dbReference>
<dbReference type="Gene3D" id="1.10.510.10">
    <property type="entry name" value="Transferase(Phosphotransferase) domain 1"/>
    <property type="match status" value="1"/>
</dbReference>
<feature type="region of interest" description="Disordered" evidence="1">
    <location>
        <begin position="466"/>
        <end position="558"/>
    </location>
</feature>
<keyword evidence="4" id="KW-1185">Reference proteome</keyword>
<keyword evidence="3" id="KW-0418">Kinase</keyword>
<dbReference type="Proteomes" id="UP000274822">
    <property type="component" value="Unassembled WGS sequence"/>
</dbReference>
<sequence>PPPPTPRPLIASRRRLFREAPLLESAKLYIQANRLRFPGHAKELKFHLRKLGVPELADYLVWVPFNQLIDMRAMEGGEDGFTTVFRATVRGADPEVDAYVVVLKEFYESMVPELLTTTHLSYHAPSLSHPRLLGLTRDPSTSRYHTLHSYAPHGDLTAHLRSLPLPTPTWSAVHALALDLAAAVLALHTLHLRHGDLHPGNVLFGHPSIPMLADVGWSDAVGRLHSERGIYGHVAYFPPEAFQSGGERRSRAADVYALGVLLWFVVVGVPPRGTAAGMGAWREEFPPETPESYEEVVRGCWEVDPKKRWTAVEVCARLVEAKAGMDGAVVSEETRAWVRARREEVERTREKGVEESASRFWGWEELRRMRRPIRGVEEVVVTCDGEDDDDTDSLAPSSHYDSDLDNFRDTTNTPDYSSSTPHDETEDPRNIPKNSISFLSSEEIWPSPPPLHASSIFVPRQLHPNLPACVRDHQPPPPSSSRPNRSPPIRANHESRLEEGPILPHLSNRGPIEARSPQARARRPRVIVTETGTDRRRPASRSDTQDPMGAMTPIGEGRLCRCRRGRRRVEEGRRGQ</sequence>
<accession>A0A433PE27</accession>
<evidence type="ECO:0000256" key="1">
    <source>
        <dbReference type="SAM" id="MobiDB-lite"/>
    </source>
</evidence>
<feature type="non-terminal residue" evidence="3">
    <location>
        <position position="1"/>
    </location>
</feature>
<feature type="compositionally biased region" description="Basic and acidic residues" evidence="1">
    <location>
        <begin position="421"/>
        <end position="430"/>
    </location>
</feature>
<dbReference type="Pfam" id="PF07714">
    <property type="entry name" value="PK_Tyr_Ser-Thr"/>
    <property type="match status" value="1"/>
</dbReference>
<feature type="region of interest" description="Disordered" evidence="1">
    <location>
        <begin position="384"/>
        <end position="434"/>
    </location>
</feature>
<proteinExistence type="predicted"/>
<organism evidence="3 4">
    <name type="scientific">Jimgerdemannia flammicorona</name>
    <dbReference type="NCBI Taxonomy" id="994334"/>
    <lineage>
        <taxon>Eukaryota</taxon>
        <taxon>Fungi</taxon>
        <taxon>Fungi incertae sedis</taxon>
        <taxon>Mucoromycota</taxon>
        <taxon>Mucoromycotina</taxon>
        <taxon>Endogonomycetes</taxon>
        <taxon>Endogonales</taxon>
        <taxon>Endogonaceae</taxon>
        <taxon>Jimgerdemannia</taxon>
    </lineage>
</organism>
<dbReference type="AlphaFoldDB" id="A0A433PE27"/>
<evidence type="ECO:0000259" key="2">
    <source>
        <dbReference type="PROSITE" id="PS50011"/>
    </source>
</evidence>